<evidence type="ECO:0000256" key="1">
    <source>
        <dbReference type="ARBA" id="ARBA00004496"/>
    </source>
</evidence>
<dbReference type="InterPro" id="IPR050438">
    <property type="entry name" value="LMW_PTPase"/>
</dbReference>
<feature type="active site" description="Nucleophile" evidence="6">
    <location>
        <position position="9"/>
    </location>
</feature>
<protein>
    <recommendedName>
        <fullName evidence="7">Low molecular weight phosphotyrosine protein phosphatase</fullName>
        <shortName evidence="7">LMW-PTP</shortName>
        <shortName evidence="7">LMW-PTPase</shortName>
        <ecNumber evidence="7">3.1.3.2</ecNumber>
        <ecNumber evidence="7">3.1.3.48</ecNumber>
    </recommendedName>
    <alternativeName>
        <fullName evidence="7">Low molecular weight cytosolic acid phosphatase</fullName>
    </alternativeName>
</protein>
<dbReference type="InterPro" id="IPR002115">
    <property type="entry name" value="Tyr_Pase_low_mol_wt_mml"/>
</dbReference>
<comment type="catalytic activity">
    <reaction evidence="7">
        <text>a phosphate monoester + H2O = an alcohol + phosphate</text>
        <dbReference type="Rhea" id="RHEA:15017"/>
        <dbReference type="ChEBI" id="CHEBI:15377"/>
        <dbReference type="ChEBI" id="CHEBI:30879"/>
        <dbReference type="ChEBI" id="CHEBI:43474"/>
        <dbReference type="ChEBI" id="CHEBI:67140"/>
        <dbReference type="EC" id="3.1.3.2"/>
    </reaction>
</comment>
<gene>
    <name evidence="9" type="primary">PPAC1</name>
</gene>
<dbReference type="Pfam" id="PF01451">
    <property type="entry name" value="LMWPc"/>
    <property type="match status" value="1"/>
</dbReference>
<feature type="active site" evidence="6">
    <location>
        <position position="15"/>
    </location>
</feature>
<dbReference type="EC" id="3.1.3.2" evidence="7"/>
<evidence type="ECO:0000256" key="7">
    <source>
        <dbReference type="RuleBase" id="RU368115"/>
    </source>
</evidence>
<proteinExistence type="inferred from homology"/>
<evidence type="ECO:0000256" key="3">
    <source>
        <dbReference type="ARBA" id="ARBA00022490"/>
    </source>
</evidence>
<feature type="domain" description="Phosphotyrosine protein phosphatase I" evidence="8">
    <location>
        <begin position="3"/>
        <end position="151"/>
    </location>
</feature>
<dbReference type="GO" id="GO:0003993">
    <property type="term" value="F:acid phosphatase activity"/>
    <property type="evidence" value="ECO:0007669"/>
    <property type="project" value="UniProtKB-UniRule"/>
</dbReference>
<reference evidence="9" key="1">
    <citation type="submission" date="2013-07" db="EMBL/GenBank/DDBJ databases">
        <title>Midgut Transcriptome Profiling of Anoplphora glabripennis, a Lignocellulose Degrading, Wood-Boring Cerambycid.</title>
        <authorList>
            <person name="Scully E.D."/>
            <person name="Hoover K."/>
            <person name="Carlson J.E."/>
            <person name="Tien M."/>
            <person name="Geib S.M."/>
        </authorList>
    </citation>
    <scope>NUCLEOTIDE SEQUENCE</scope>
</reference>
<dbReference type="AlphaFoldDB" id="V5GEX5"/>
<evidence type="ECO:0000256" key="4">
    <source>
        <dbReference type="ARBA" id="ARBA00022801"/>
    </source>
</evidence>
<evidence type="ECO:0000313" key="9">
    <source>
        <dbReference type="EMBL" id="JAB62524.1"/>
    </source>
</evidence>
<organism evidence="9">
    <name type="scientific">Anoplophora glabripennis</name>
    <name type="common">Asian longhorn beetle</name>
    <name type="synonym">Anoplophora nobilis</name>
    <dbReference type="NCBI Taxonomy" id="217634"/>
    <lineage>
        <taxon>Eukaryota</taxon>
        <taxon>Metazoa</taxon>
        <taxon>Ecdysozoa</taxon>
        <taxon>Arthropoda</taxon>
        <taxon>Hexapoda</taxon>
        <taxon>Insecta</taxon>
        <taxon>Pterygota</taxon>
        <taxon>Neoptera</taxon>
        <taxon>Endopterygota</taxon>
        <taxon>Coleoptera</taxon>
        <taxon>Polyphaga</taxon>
        <taxon>Cucujiformia</taxon>
        <taxon>Chrysomeloidea</taxon>
        <taxon>Cerambycidae</taxon>
        <taxon>Lamiinae</taxon>
        <taxon>Lamiini</taxon>
        <taxon>Anoplophora</taxon>
    </lineage>
</organism>
<keyword evidence="4 7" id="KW-0378">Hydrolase</keyword>
<dbReference type="GeneID" id="108904390"/>
<dbReference type="FunFam" id="3.40.50.2300:FF:000105">
    <property type="entry name" value="Low molecular weight phosphotyrosine protein"/>
    <property type="match status" value="1"/>
</dbReference>
<keyword evidence="3 7" id="KW-0963">Cytoplasm</keyword>
<sequence>MVQKALFVCLGNICRSPIADAIFQHLLKERGIADQWEVDSAGIGGWHAGNRPDSRARNVLKKYNIEYNGRARQIEDEDFHEFDYIFGMDENNISNLQDQAPIGSKAKILLLGDYDPQGERIIRDPYYDRGSEGFEVCYQQCLRSCKAFLDQLEQ</sequence>
<accession>V5GEX5</accession>
<dbReference type="GO" id="GO:0005737">
    <property type="term" value="C:cytoplasm"/>
    <property type="evidence" value="ECO:0007669"/>
    <property type="project" value="UniProtKB-SubCell"/>
</dbReference>
<dbReference type="EC" id="3.1.3.48" evidence="7"/>
<dbReference type="InterPro" id="IPR017867">
    <property type="entry name" value="Tyr_phospatase_low_mol_wt"/>
</dbReference>
<dbReference type="OrthoDB" id="3388at2759"/>
<dbReference type="PANTHER" id="PTHR11717">
    <property type="entry name" value="LOW MOLECULAR WEIGHT PROTEIN TYROSINE PHOSPHATASE"/>
    <property type="match status" value="1"/>
</dbReference>
<dbReference type="Gene3D" id="3.40.50.2300">
    <property type="match status" value="1"/>
</dbReference>
<comment type="function">
    <text evidence="7">Acts on tyrosine phosphorylated proteins, low-MW aryl phosphates and natural and synthetic acyl phosphates.</text>
</comment>
<dbReference type="GO" id="GO:0004726">
    <property type="term" value="F:non-membrane spanning protein tyrosine phosphatase activity"/>
    <property type="evidence" value="ECO:0007669"/>
    <property type="project" value="InterPro"/>
</dbReference>
<dbReference type="CDD" id="cd16343">
    <property type="entry name" value="LMWPTP"/>
    <property type="match status" value="1"/>
</dbReference>
<comment type="similarity">
    <text evidence="2 7">Belongs to the low molecular weight phosphotyrosine protein phosphatase family.</text>
</comment>
<keyword evidence="5 7" id="KW-0904">Protein phosphatase</keyword>
<comment type="catalytic activity">
    <reaction evidence="7">
        <text>O-phospho-L-tyrosyl-[protein] + H2O = L-tyrosyl-[protein] + phosphate</text>
        <dbReference type="Rhea" id="RHEA:10684"/>
        <dbReference type="Rhea" id="RHEA-COMP:10136"/>
        <dbReference type="Rhea" id="RHEA-COMP:20101"/>
        <dbReference type="ChEBI" id="CHEBI:15377"/>
        <dbReference type="ChEBI" id="CHEBI:43474"/>
        <dbReference type="ChEBI" id="CHEBI:46858"/>
        <dbReference type="ChEBI" id="CHEBI:61978"/>
        <dbReference type="EC" id="3.1.3.48"/>
    </reaction>
</comment>
<comment type="subcellular location">
    <subcellularLocation>
        <location evidence="1 7">Cytoplasm</location>
    </subcellularLocation>
</comment>
<evidence type="ECO:0000256" key="6">
    <source>
        <dbReference type="PIRSR" id="PIRSR617867-1"/>
    </source>
</evidence>
<dbReference type="InterPro" id="IPR036196">
    <property type="entry name" value="Ptyr_pPase_sf"/>
</dbReference>
<name>V5GEX5_ANOGL</name>
<dbReference type="PANTHER" id="PTHR11717:SF7">
    <property type="entry name" value="LOW MOLECULAR WEIGHT PHOSPHOTYROSINE PROTEIN PHOSPHATASE"/>
    <property type="match status" value="1"/>
</dbReference>
<dbReference type="KEGG" id="agb:108904390"/>
<dbReference type="SMART" id="SM00226">
    <property type="entry name" value="LMWPc"/>
    <property type="match status" value="1"/>
</dbReference>
<dbReference type="PRINTS" id="PR00719">
    <property type="entry name" value="LMWPTPASE"/>
</dbReference>
<dbReference type="SUPFAM" id="SSF52788">
    <property type="entry name" value="Phosphotyrosine protein phosphatases I"/>
    <property type="match status" value="1"/>
</dbReference>
<dbReference type="EMBL" id="GALX01005942">
    <property type="protein sequence ID" value="JAB62524.1"/>
    <property type="molecule type" value="Transcribed_RNA"/>
</dbReference>
<evidence type="ECO:0000256" key="5">
    <source>
        <dbReference type="ARBA" id="ARBA00022912"/>
    </source>
</evidence>
<feature type="active site" description="Proton donor" evidence="6">
    <location>
        <position position="124"/>
    </location>
</feature>
<evidence type="ECO:0000259" key="8">
    <source>
        <dbReference type="SMART" id="SM00226"/>
    </source>
</evidence>
<dbReference type="InterPro" id="IPR023485">
    <property type="entry name" value="Ptyr_pPase"/>
</dbReference>
<dbReference type="PRINTS" id="PR00720">
    <property type="entry name" value="MAMMALPTPASE"/>
</dbReference>
<evidence type="ECO:0000256" key="2">
    <source>
        <dbReference type="ARBA" id="ARBA00011063"/>
    </source>
</evidence>